<evidence type="ECO:0000256" key="1">
    <source>
        <dbReference type="ARBA" id="ARBA00005836"/>
    </source>
</evidence>
<dbReference type="Pfam" id="PF01523">
    <property type="entry name" value="PmbA_TldD_1st"/>
    <property type="match status" value="1"/>
</dbReference>
<sequence>MTDLATGPAAGHADGAELLELADRVIAQAKPGEQIEAFVSRGGDTEVRVYQGEVEHFVSAQAEGIGIRVIRDGRTGFAYAGTLESSAIAEVLAEARDNVEFGTPDEWAGLAEPDGVPMTDQSLWNDELAEYPTDRKIELAMELERLAAGEDARVRIDEANYADAHGEAAVATTTGIRQWGRENGCYVSLSTLADEGDETQTGFGFSVGRTPDSLDLGRAAREGAERATRLLGATKPASKRTTIVLDPLVTAQFLGIIASTLNGEAVVKGRSLFKDRLGDEVAPSYVTLVDDPTNPLAYTATDVDGEGLAARRNPLIEDGVLRQFTHNSYSARRAATVSTGNAVRGGFAGTPGVGALALSLVPGTRSQSELIAGIDEGLLVQSVSGLHSGVNPISGDFSTGAAGLMIRNGAVAEPVREFTIASTLQRMLLDIAEIGGDLDWLPMRAAGVSLVIHDVTMSGS</sequence>
<dbReference type="OrthoDB" id="9803618at2"/>
<organism evidence="5 6">
    <name type="scientific">Ilumatobacter fluminis</name>
    <dbReference type="NCBI Taxonomy" id="467091"/>
    <lineage>
        <taxon>Bacteria</taxon>
        <taxon>Bacillati</taxon>
        <taxon>Actinomycetota</taxon>
        <taxon>Acidimicrobiia</taxon>
        <taxon>Acidimicrobiales</taxon>
        <taxon>Ilumatobacteraceae</taxon>
        <taxon>Ilumatobacter</taxon>
    </lineage>
</organism>
<dbReference type="PANTHER" id="PTHR43421:SF1">
    <property type="entry name" value="METALLOPROTEASE PMBA"/>
    <property type="match status" value="1"/>
</dbReference>
<accession>A0A4R7HY11</accession>
<dbReference type="SUPFAM" id="SSF111283">
    <property type="entry name" value="Putative modulator of DNA gyrase, PmbA/TldD"/>
    <property type="match status" value="1"/>
</dbReference>
<dbReference type="InterPro" id="IPR047657">
    <property type="entry name" value="PmbA"/>
</dbReference>
<name>A0A4R7HY11_9ACTN</name>
<dbReference type="InterPro" id="IPR045569">
    <property type="entry name" value="Metalloprtase-TldD/E_C"/>
</dbReference>
<dbReference type="Proteomes" id="UP000294558">
    <property type="component" value="Unassembled WGS sequence"/>
</dbReference>
<dbReference type="AlphaFoldDB" id="A0A4R7HY11"/>
<dbReference type="Pfam" id="PF19289">
    <property type="entry name" value="PmbA_TldD_3rd"/>
    <property type="match status" value="1"/>
</dbReference>
<dbReference type="InterPro" id="IPR035068">
    <property type="entry name" value="TldD/PmbA_N"/>
</dbReference>
<dbReference type="InterPro" id="IPR045570">
    <property type="entry name" value="Metalloprtase-TldD/E_cen_dom"/>
</dbReference>
<dbReference type="InterPro" id="IPR002510">
    <property type="entry name" value="Metalloprtase-TldD/E_N"/>
</dbReference>
<comment type="caution">
    <text evidence="5">The sequence shown here is derived from an EMBL/GenBank/DDBJ whole genome shotgun (WGS) entry which is preliminary data.</text>
</comment>
<dbReference type="PANTHER" id="PTHR43421">
    <property type="entry name" value="METALLOPROTEASE PMBA"/>
    <property type="match status" value="1"/>
</dbReference>
<feature type="domain" description="Metalloprotease TldD/E central" evidence="4">
    <location>
        <begin position="127"/>
        <end position="231"/>
    </location>
</feature>
<feature type="domain" description="Metalloprotease TldD/E N-terminal" evidence="2">
    <location>
        <begin position="36"/>
        <end position="98"/>
    </location>
</feature>
<proteinExistence type="inferred from homology"/>
<keyword evidence="6" id="KW-1185">Reference proteome</keyword>
<evidence type="ECO:0000259" key="3">
    <source>
        <dbReference type="Pfam" id="PF19289"/>
    </source>
</evidence>
<evidence type="ECO:0000259" key="2">
    <source>
        <dbReference type="Pfam" id="PF01523"/>
    </source>
</evidence>
<dbReference type="Gene3D" id="3.30.2290.10">
    <property type="entry name" value="PmbA/TldD superfamily"/>
    <property type="match status" value="1"/>
</dbReference>
<protein>
    <submittedName>
        <fullName evidence="5">PmbA protein</fullName>
    </submittedName>
</protein>
<reference evidence="5 6" key="1">
    <citation type="submission" date="2019-03" db="EMBL/GenBank/DDBJ databases">
        <title>Sequencing the genomes of 1000 actinobacteria strains.</title>
        <authorList>
            <person name="Klenk H.-P."/>
        </authorList>
    </citation>
    <scope>NUCLEOTIDE SEQUENCE [LARGE SCALE GENOMIC DNA]</scope>
    <source>
        <strain evidence="5 6">DSM 18936</strain>
    </source>
</reference>
<evidence type="ECO:0000313" key="6">
    <source>
        <dbReference type="Proteomes" id="UP000294558"/>
    </source>
</evidence>
<dbReference type="GO" id="GO:0008237">
    <property type="term" value="F:metallopeptidase activity"/>
    <property type="evidence" value="ECO:0007669"/>
    <property type="project" value="InterPro"/>
</dbReference>
<dbReference type="EMBL" id="SOAU01000001">
    <property type="protein sequence ID" value="TDT15524.1"/>
    <property type="molecule type" value="Genomic_DNA"/>
</dbReference>
<evidence type="ECO:0000313" key="5">
    <source>
        <dbReference type="EMBL" id="TDT15524.1"/>
    </source>
</evidence>
<dbReference type="GO" id="GO:0006508">
    <property type="term" value="P:proteolysis"/>
    <property type="evidence" value="ECO:0007669"/>
    <property type="project" value="InterPro"/>
</dbReference>
<comment type="similarity">
    <text evidence="1">Belongs to the peptidase U62 family.</text>
</comment>
<dbReference type="RefSeq" id="WP_133867966.1">
    <property type="nucleotide sequence ID" value="NZ_SOAU01000001.1"/>
</dbReference>
<evidence type="ECO:0000259" key="4">
    <source>
        <dbReference type="Pfam" id="PF19290"/>
    </source>
</evidence>
<dbReference type="GO" id="GO:0005829">
    <property type="term" value="C:cytosol"/>
    <property type="evidence" value="ECO:0007669"/>
    <property type="project" value="TreeGrafter"/>
</dbReference>
<gene>
    <name evidence="5" type="ORF">BDK89_1095</name>
</gene>
<feature type="domain" description="Metalloprotease TldD/E C-terminal" evidence="3">
    <location>
        <begin position="239"/>
        <end position="459"/>
    </location>
</feature>
<dbReference type="Pfam" id="PF19290">
    <property type="entry name" value="PmbA_TldD_2nd"/>
    <property type="match status" value="1"/>
</dbReference>
<dbReference type="InterPro" id="IPR036059">
    <property type="entry name" value="TldD/PmbA_sf"/>
</dbReference>